<dbReference type="RefSeq" id="WP_264243280.1">
    <property type="nucleotide sequence ID" value="NZ_CP107567.1"/>
</dbReference>
<gene>
    <name evidence="1" type="ORF">OGH68_11480</name>
</gene>
<proteinExistence type="predicted"/>
<evidence type="ECO:0000313" key="1">
    <source>
        <dbReference type="EMBL" id="UYQ62050.1"/>
    </source>
</evidence>
<accession>A0ABY6I8F4</accession>
<protein>
    <submittedName>
        <fullName evidence="1">Uncharacterized protein</fullName>
    </submittedName>
</protein>
<keyword evidence="2" id="KW-1185">Reference proteome</keyword>
<reference evidence="1" key="1">
    <citation type="submission" date="2022-10" db="EMBL/GenBank/DDBJ databases">
        <title>Cytochrome P450 Catalyzes Benzene Ring Formation in the Biosynthesis of Trialkyl-Substituted Aromatic Polyketides.</title>
        <authorList>
            <person name="Zhao E."/>
            <person name="Ge H."/>
        </authorList>
    </citation>
    <scope>NUCLEOTIDE SEQUENCE</scope>
    <source>
        <strain evidence="1">NA0869</strain>
    </source>
</reference>
<sequence>MYKKFQAYLAEGSTTRMSFDLDGFTDPVASAKAGRTVDSSGFEGLTNWELYQISQSSHAWDRITWYRGGVVVDNPFK</sequence>
<name>A0ABY6I8F4_STRPE</name>
<organism evidence="1 2">
    <name type="scientific">Streptomyces peucetius</name>
    <dbReference type="NCBI Taxonomy" id="1950"/>
    <lineage>
        <taxon>Bacteria</taxon>
        <taxon>Bacillati</taxon>
        <taxon>Actinomycetota</taxon>
        <taxon>Actinomycetes</taxon>
        <taxon>Kitasatosporales</taxon>
        <taxon>Streptomycetaceae</taxon>
        <taxon>Streptomyces</taxon>
    </lineage>
</organism>
<dbReference type="Proteomes" id="UP001163878">
    <property type="component" value="Chromosome"/>
</dbReference>
<dbReference type="EMBL" id="CP107567">
    <property type="protein sequence ID" value="UYQ62050.1"/>
    <property type="molecule type" value="Genomic_DNA"/>
</dbReference>
<evidence type="ECO:0000313" key="2">
    <source>
        <dbReference type="Proteomes" id="UP001163878"/>
    </source>
</evidence>